<proteinExistence type="predicted"/>
<dbReference type="Pfam" id="PF13620">
    <property type="entry name" value="CarboxypepD_reg"/>
    <property type="match status" value="1"/>
</dbReference>
<keyword evidence="2" id="KW-0812">Transmembrane</keyword>
<accession>A0A2M8L5H7</accession>
<gene>
    <name evidence="3" type="ORF">COU96_01605</name>
</gene>
<dbReference type="AlphaFoldDB" id="A0A2M8L5H7"/>
<feature type="region of interest" description="Disordered" evidence="1">
    <location>
        <begin position="164"/>
        <end position="209"/>
    </location>
</feature>
<name>A0A2M8L5H7_9BACT</name>
<feature type="compositionally biased region" description="Pro residues" evidence="1">
    <location>
        <begin position="172"/>
        <end position="205"/>
    </location>
</feature>
<feature type="transmembrane region" description="Helical" evidence="2">
    <location>
        <begin position="28"/>
        <end position="44"/>
    </location>
</feature>
<feature type="transmembrane region" description="Helical" evidence="2">
    <location>
        <begin position="50"/>
        <end position="68"/>
    </location>
</feature>
<comment type="caution">
    <text evidence="3">The sequence shown here is derived from an EMBL/GenBank/DDBJ whole genome shotgun (WGS) entry which is preliminary data.</text>
</comment>
<dbReference type="EMBL" id="PFEL01000062">
    <property type="protein sequence ID" value="PJE69091.1"/>
    <property type="molecule type" value="Genomic_DNA"/>
</dbReference>
<organism evidence="3 4">
    <name type="scientific">Candidatus Shapirobacteria bacterium CG10_big_fil_rev_8_21_14_0_10_38_14</name>
    <dbReference type="NCBI Taxonomy" id="1974483"/>
    <lineage>
        <taxon>Bacteria</taxon>
        <taxon>Candidatus Shapironibacteriota</taxon>
    </lineage>
</organism>
<dbReference type="InterPro" id="IPR008969">
    <property type="entry name" value="CarboxyPept-like_regulatory"/>
</dbReference>
<evidence type="ECO:0000256" key="2">
    <source>
        <dbReference type="SAM" id="Phobius"/>
    </source>
</evidence>
<evidence type="ECO:0000313" key="3">
    <source>
        <dbReference type="EMBL" id="PJE69091.1"/>
    </source>
</evidence>
<protein>
    <recommendedName>
        <fullName evidence="5">PrgI family protein</fullName>
    </recommendedName>
</protein>
<evidence type="ECO:0000256" key="1">
    <source>
        <dbReference type="SAM" id="MobiDB-lite"/>
    </source>
</evidence>
<evidence type="ECO:0008006" key="5">
    <source>
        <dbReference type="Google" id="ProtNLM"/>
    </source>
</evidence>
<dbReference type="SUPFAM" id="SSF49464">
    <property type="entry name" value="Carboxypeptidase regulatory domain-like"/>
    <property type="match status" value="1"/>
</dbReference>
<reference evidence="4" key="1">
    <citation type="submission" date="2017-09" db="EMBL/GenBank/DDBJ databases">
        <title>Depth-based differentiation of microbial function through sediment-hosted aquifers and enrichment of novel symbionts in the deep terrestrial subsurface.</title>
        <authorList>
            <person name="Probst A.J."/>
            <person name="Ladd B."/>
            <person name="Jarett J.K."/>
            <person name="Geller-Mcgrath D.E."/>
            <person name="Sieber C.M.K."/>
            <person name="Emerson J.B."/>
            <person name="Anantharaman K."/>
            <person name="Thomas B.C."/>
            <person name="Malmstrom R."/>
            <person name="Stieglmeier M."/>
            <person name="Klingl A."/>
            <person name="Woyke T."/>
            <person name="Ryan C.M."/>
            <person name="Banfield J.F."/>
        </authorList>
    </citation>
    <scope>NUCLEOTIDE SEQUENCE [LARGE SCALE GENOMIC DNA]</scope>
</reference>
<dbReference type="Proteomes" id="UP000229500">
    <property type="component" value="Unassembled WGS sequence"/>
</dbReference>
<evidence type="ECO:0000313" key="4">
    <source>
        <dbReference type="Proteomes" id="UP000229500"/>
    </source>
</evidence>
<dbReference type="Gene3D" id="2.60.40.1120">
    <property type="entry name" value="Carboxypeptidase-like, regulatory domain"/>
    <property type="match status" value="1"/>
</dbReference>
<sequence length="336" mass="36978">MPMEQHPVPQHISSYEFRLIGEMTLKQFGYLAAGAILALIFYGLPIPAFFKWPLIFVCAFAGFAFAFLPAGERPLITWVTAFFKSVFSPTLFVWQKKEAKPDVLAPTIRPPEPAKTPATSADRAGLTKYLESLPIISKPTVQVDQQEQNFLQNITHLLQTERSLAPHGAGPAPQPPAAPQPQPTQPQPTQPQPTPPAKPVSPQVPKPQKSQILARPFTRFPFAPPVKKRLHPEAVAAKTGSNLPFPEPPSQPNILSGMVLNTNGQIVEGAILEIRNNQGVPVRAFKTNKLGQFTIATPLPNGSYEIETEKEGFKFDIIKFEAKGEIIKPIEIRAKP</sequence>
<keyword evidence="2" id="KW-1133">Transmembrane helix</keyword>
<keyword evidence="2" id="KW-0472">Membrane</keyword>